<feature type="binding site" evidence="7">
    <location>
        <position position="36"/>
    </location>
    <ligand>
        <name>Zn(2+)</name>
        <dbReference type="ChEBI" id="CHEBI:29105"/>
    </ligand>
</feature>
<dbReference type="HAMAP" id="MF_00501">
    <property type="entry name" value="Ribosomal_bL31_1"/>
    <property type="match status" value="1"/>
</dbReference>
<feature type="binding site" evidence="7">
    <location>
        <position position="39"/>
    </location>
    <ligand>
        <name>Zn(2+)</name>
        <dbReference type="ChEBI" id="CHEBI:29105"/>
    </ligand>
</feature>
<dbReference type="InterPro" id="IPR034704">
    <property type="entry name" value="Ribosomal_bL28/bL31-like_sf"/>
</dbReference>
<dbReference type="GO" id="GO:0019843">
    <property type="term" value="F:rRNA binding"/>
    <property type="evidence" value="ECO:0007669"/>
    <property type="project" value="UniProtKB-KW"/>
</dbReference>
<keyword evidence="7" id="KW-0479">Metal-binding</keyword>
<dbReference type="InterPro" id="IPR027491">
    <property type="entry name" value="Ribosomal_bL31_A"/>
</dbReference>
<protein>
    <recommendedName>
        <fullName evidence="6 7">Large ribosomal subunit protein bL31</fullName>
    </recommendedName>
</protein>
<dbReference type="GO" id="GO:1990904">
    <property type="term" value="C:ribonucleoprotein complex"/>
    <property type="evidence" value="ECO:0007669"/>
    <property type="project" value="UniProtKB-KW"/>
</dbReference>
<dbReference type="PANTHER" id="PTHR33280:SF1">
    <property type="entry name" value="LARGE RIBOSOMAL SUBUNIT PROTEIN BL31C"/>
    <property type="match status" value="1"/>
</dbReference>
<dbReference type="PRINTS" id="PR01249">
    <property type="entry name" value="RIBOSOMALL31"/>
</dbReference>
<evidence type="ECO:0000256" key="7">
    <source>
        <dbReference type="HAMAP-Rule" id="MF_00501"/>
    </source>
</evidence>
<comment type="caution">
    <text evidence="8">The sequence shown here is derived from an EMBL/GenBank/DDBJ whole genome shotgun (WGS) entry which is preliminary data.</text>
</comment>
<reference evidence="8 9" key="1">
    <citation type="submission" date="2019-02" db="EMBL/GenBank/DDBJ databases">
        <authorList>
            <consortium name="Pathogen Informatics"/>
        </authorList>
    </citation>
    <scope>NUCLEOTIDE SEQUENCE [LARGE SCALE GENOMIC DNA]</scope>
    <source>
        <strain evidence="8 9">3012STDY7089603</strain>
    </source>
</reference>
<organism evidence="8 9">
    <name type="scientific">Urinicoccus massiliensis</name>
    <dbReference type="NCBI Taxonomy" id="1723382"/>
    <lineage>
        <taxon>Bacteria</taxon>
        <taxon>Bacillati</taxon>
        <taxon>Bacillota</taxon>
        <taxon>Tissierellia</taxon>
        <taxon>Tissierellales</taxon>
        <taxon>Peptoniphilaceae</taxon>
        <taxon>Urinicoccus</taxon>
    </lineage>
</organism>
<dbReference type="SUPFAM" id="SSF143800">
    <property type="entry name" value="L28p-like"/>
    <property type="match status" value="1"/>
</dbReference>
<evidence type="ECO:0000313" key="8">
    <source>
        <dbReference type="EMBL" id="VFB16345.1"/>
    </source>
</evidence>
<keyword evidence="5 7" id="KW-0687">Ribonucleoprotein</keyword>
<feature type="binding site" evidence="7">
    <location>
        <position position="18"/>
    </location>
    <ligand>
        <name>Zn(2+)</name>
        <dbReference type="ChEBI" id="CHEBI:29105"/>
    </ligand>
</feature>
<evidence type="ECO:0000256" key="4">
    <source>
        <dbReference type="ARBA" id="ARBA00022980"/>
    </source>
</evidence>
<name>A0A8H2QSY3_9FIRM</name>
<keyword evidence="3 7" id="KW-0694">RNA-binding</keyword>
<keyword evidence="4 7" id="KW-0689">Ribosomal protein</keyword>
<dbReference type="PROSITE" id="PS01143">
    <property type="entry name" value="RIBOSOMAL_L31"/>
    <property type="match status" value="1"/>
</dbReference>
<dbReference type="Proteomes" id="UP000377798">
    <property type="component" value="Unassembled WGS sequence"/>
</dbReference>
<dbReference type="InterPro" id="IPR002150">
    <property type="entry name" value="Ribosomal_bL31"/>
</dbReference>
<dbReference type="RefSeq" id="WP_009430333.1">
    <property type="nucleotide sequence ID" value="NZ_CAACYI010000001.1"/>
</dbReference>
<proteinExistence type="inferred from homology"/>
<dbReference type="GO" id="GO:0003735">
    <property type="term" value="F:structural constituent of ribosome"/>
    <property type="evidence" value="ECO:0007669"/>
    <property type="project" value="InterPro"/>
</dbReference>
<dbReference type="GO" id="GO:0005840">
    <property type="term" value="C:ribosome"/>
    <property type="evidence" value="ECO:0007669"/>
    <property type="project" value="UniProtKB-KW"/>
</dbReference>
<dbReference type="Pfam" id="PF01197">
    <property type="entry name" value="Ribosomal_L31"/>
    <property type="match status" value="1"/>
</dbReference>
<keyword evidence="7" id="KW-0862">Zinc</keyword>
<dbReference type="InterPro" id="IPR042105">
    <property type="entry name" value="Ribosomal_bL31_sf"/>
</dbReference>
<comment type="similarity">
    <text evidence="1 7">Belongs to the bacterial ribosomal protein bL31 family. Type A subfamily.</text>
</comment>
<sequence length="66" mass="7583">MKTDIQPEYKEATVTCACGNTFKTGSVKENLKVEVCSQCHPFFTGKQKFSDQGGRIEKFNRKYKRD</sequence>
<dbReference type="NCBIfam" id="NF000612">
    <property type="entry name" value="PRK00019.1"/>
    <property type="match status" value="1"/>
</dbReference>
<evidence type="ECO:0000256" key="3">
    <source>
        <dbReference type="ARBA" id="ARBA00022884"/>
    </source>
</evidence>
<dbReference type="EMBL" id="CAACYI010000001">
    <property type="protein sequence ID" value="VFB16345.1"/>
    <property type="molecule type" value="Genomic_DNA"/>
</dbReference>
<dbReference type="PANTHER" id="PTHR33280">
    <property type="entry name" value="50S RIBOSOMAL PROTEIN L31, CHLOROPLASTIC"/>
    <property type="match status" value="1"/>
</dbReference>
<evidence type="ECO:0000256" key="5">
    <source>
        <dbReference type="ARBA" id="ARBA00023274"/>
    </source>
</evidence>
<comment type="function">
    <text evidence="7">Binds the 23S rRNA.</text>
</comment>
<evidence type="ECO:0000256" key="6">
    <source>
        <dbReference type="ARBA" id="ARBA00035687"/>
    </source>
</evidence>
<dbReference type="NCBIfam" id="TIGR00105">
    <property type="entry name" value="L31"/>
    <property type="match status" value="1"/>
</dbReference>
<dbReference type="GO" id="GO:0046872">
    <property type="term" value="F:metal ion binding"/>
    <property type="evidence" value="ECO:0007669"/>
    <property type="project" value="UniProtKB-KW"/>
</dbReference>
<dbReference type="Gene3D" id="4.10.830.30">
    <property type="entry name" value="Ribosomal protein L31"/>
    <property type="match status" value="1"/>
</dbReference>
<dbReference type="AlphaFoldDB" id="A0A8H2QSY3"/>
<evidence type="ECO:0000256" key="2">
    <source>
        <dbReference type="ARBA" id="ARBA00022730"/>
    </source>
</evidence>
<feature type="binding site" evidence="7">
    <location>
        <position position="16"/>
    </location>
    <ligand>
        <name>Zn(2+)</name>
        <dbReference type="ChEBI" id="CHEBI:29105"/>
    </ligand>
</feature>
<gene>
    <name evidence="7 8" type="primary">rpmE</name>
    <name evidence="8" type="ORF">NCTC13150_00867</name>
</gene>
<keyword evidence="2 7" id="KW-0699">rRNA-binding</keyword>
<comment type="subunit">
    <text evidence="7">Part of the 50S ribosomal subunit.</text>
</comment>
<dbReference type="GO" id="GO:0006412">
    <property type="term" value="P:translation"/>
    <property type="evidence" value="ECO:0007669"/>
    <property type="project" value="UniProtKB-UniRule"/>
</dbReference>
<accession>A0A8H2QSY3</accession>
<comment type="cofactor">
    <cofactor evidence="7">
        <name>Zn(2+)</name>
        <dbReference type="ChEBI" id="CHEBI:29105"/>
    </cofactor>
    <text evidence="7">Binds 1 zinc ion per subunit.</text>
</comment>
<evidence type="ECO:0000313" key="9">
    <source>
        <dbReference type="Proteomes" id="UP000377798"/>
    </source>
</evidence>
<evidence type="ECO:0000256" key="1">
    <source>
        <dbReference type="ARBA" id="ARBA00009296"/>
    </source>
</evidence>
<keyword evidence="9" id="KW-1185">Reference proteome</keyword>